<protein>
    <recommendedName>
        <fullName evidence="3">DUF4262 domain-containing protein</fullName>
    </recommendedName>
</protein>
<organism evidence="1 2">
    <name type="scientific">Arthrobacter livingstonensis</name>
    <dbReference type="NCBI Taxonomy" id="670078"/>
    <lineage>
        <taxon>Bacteria</taxon>
        <taxon>Bacillati</taxon>
        <taxon>Actinomycetota</taxon>
        <taxon>Actinomycetes</taxon>
        <taxon>Micrococcales</taxon>
        <taxon>Micrococcaceae</taxon>
        <taxon>Arthrobacter</taxon>
    </lineage>
</organism>
<proteinExistence type="predicted"/>
<gene>
    <name evidence="1" type="ORF">CVV68_10285</name>
</gene>
<comment type="caution">
    <text evidence="1">The sequence shown here is derived from an EMBL/GenBank/DDBJ whole genome shotgun (WGS) entry which is preliminary data.</text>
</comment>
<evidence type="ECO:0000313" key="2">
    <source>
        <dbReference type="Proteomes" id="UP000247832"/>
    </source>
</evidence>
<reference evidence="1 2" key="1">
    <citation type="submission" date="2018-05" db="EMBL/GenBank/DDBJ databases">
        <title>Genetic diversity of glacier-inhabiting Cryobacterium bacteria in China and description of Cryobacterium mengkeensis sp. nov. and Arthrobacter glacialis sp. nov.</title>
        <authorList>
            <person name="Liu Q."/>
            <person name="Xin Y.-H."/>
        </authorList>
    </citation>
    <scope>NUCLEOTIDE SEQUENCE [LARGE SCALE GENOMIC DNA]</scope>
    <source>
        <strain evidence="1 2">LI2</strain>
    </source>
</reference>
<accession>A0A2V5LCD8</accession>
<dbReference type="EMBL" id="QJVD01000009">
    <property type="protein sequence ID" value="PYI67473.1"/>
    <property type="molecule type" value="Genomic_DNA"/>
</dbReference>
<name>A0A2V5LCD8_9MICC</name>
<keyword evidence="2" id="KW-1185">Reference proteome</keyword>
<dbReference type="InterPro" id="IPR025358">
    <property type="entry name" value="DUF4262"/>
</dbReference>
<sequence>MCEMCDGKSWEQVREQNRKRIARYGYTTVLVEGSPGSPPFGYTMGLTKSGHPELLVTGLDARAAQAMLTLFATMVLSGQESFVPGLALLGDECSVYSLEVVHPEDVLIWAHELYGCRMSAIQLVWTDVEGRFPWAPNANPELLQPLHGILPPSWGAG</sequence>
<dbReference type="AlphaFoldDB" id="A0A2V5LCD8"/>
<dbReference type="Pfam" id="PF14081">
    <property type="entry name" value="DUF4262"/>
    <property type="match status" value="1"/>
</dbReference>
<dbReference type="OrthoDB" id="511192at2"/>
<evidence type="ECO:0008006" key="3">
    <source>
        <dbReference type="Google" id="ProtNLM"/>
    </source>
</evidence>
<dbReference type="Proteomes" id="UP000247832">
    <property type="component" value="Unassembled WGS sequence"/>
</dbReference>
<evidence type="ECO:0000313" key="1">
    <source>
        <dbReference type="EMBL" id="PYI67473.1"/>
    </source>
</evidence>